<name>H2C2I4_9CREN</name>
<dbReference type="AlphaFoldDB" id="H2C2I4"/>
<gene>
    <name evidence="1" type="ORF">MetMK1DRAFT_00009570</name>
</gene>
<evidence type="ECO:0000313" key="2">
    <source>
        <dbReference type="Proteomes" id="UP000003980"/>
    </source>
</evidence>
<dbReference type="RefSeq" id="WP_009071210.1">
    <property type="nucleotide sequence ID" value="NZ_JH597761.1"/>
</dbReference>
<evidence type="ECO:0000313" key="1">
    <source>
        <dbReference type="EMBL" id="EHP70455.1"/>
    </source>
</evidence>
<organism evidence="1 2">
    <name type="scientific">Metallosphaera yellowstonensis MK1</name>
    <dbReference type="NCBI Taxonomy" id="671065"/>
    <lineage>
        <taxon>Archaea</taxon>
        <taxon>Thermoproteota</taxon>
        <taxon>Thermoprotei</taxon>
        <taxon>Sulfolobales</taxon>
        <taxon>Sulfolobaceae</taxon>
        <taxon>Metallosphaera</taxon>
    </lineage>
</organism>
<dbReference type="EMBL" id="JH597761">
    <property type="protein sequence ID" value="EHP70455.1"/>
    <property type="molecule type" value="Genomic_DNA"/>
</dbReference>
<accession>H2C2I4</accession>
<protein>
    <submittedName>
        <fullName evidence="1">Uncharacterized protein</fullName>
    </submittedName>
</protein>
<dbReference type="Proteomes" id="UP000003980">
    <property type="component" value="Unassembled WGS sequence"/>
</dbReference>
<dbReference type="eggNOG" id="arCOG02773">
    <property type="taxonomic scope" value="Archaea"/>
</dbReference>
<reference evidence="1 2" key="1">
    <citation type="submission" date="2012-01" db="EMBL/GenBank/DDBJ databases">
        <title>Improved High-Quality Draft sequence of Metallosphaera yellowstonensis MK1.</title>
        <authorList>
            <consortium name="US DOE Joint Genome Institute"/>
            <person name="Lucas S."/>
            <person name="Han J."/>
            <person name="Cheng J.-F."/>
            <person name="Goodwin L."/>
            <person name="Pitluck S."/>
            <person name="Peters L."/>
            <person name="Teshima H."/>
            <person name="Detter J.C."/>
            <person name="Han C."/>
            <person name="Tapia R."/>
            <person name="Land M."/>
            <person name="Hauser L."/>
            <person name="Kyrpides N."/>
            <person name="Kozubal M."/>
            <person name="Macur R.E."/>
            <person name="Jay Z."/>
            <person name="Inskeep W."/>
            <person name="Woyke T."/>
        </authorList>
    </citation>
    <scope>NUCLEOTIDE SEQUENCE [LARGE SCALE GENOMIC DNA]</scope>
    <source>
        <strain evidence="1 2">MK1</strain>
    </source>
</reference>
<dbReference type="STRING" id="671065.MetMK1DRAFT_00009570"/>
<sequence length="114" mass="12894">MGIIRRVRNRGTGTVTREDIAGDDLERKPYVPSGYKITGEKDEVAGLVHRREWQIKETRLHALGSGLKENYKAAAKELGKSLSVRFDALMEKYTGVKPIEAIRREVGDVKLRRS</sequence>
<proteinExistence type="predicted"/>
<keyword evidence="2" id="KW-1185">Reference proteome</keyword>
<dbReference type="HOGENOM" id="CLU_130795_0_0_2"/>